<protein>
    <recommendedName>
        <fullName evidence="2">HTH HARE-type domain-containing protein</fullName>
    </recommendedName>
</protein>
<feature type="domain" description="HTH HARE-type" evidence="2">
    <location>
        <begin position="98"/>
        <end position="176"/>
    </location>
</feature>
<dbReference type="EMBL" id="VSSQ01007354">
    <property type="protein sequence ID" value="MPM35664.1"/>
    <property type="molecule type" value="Genomic_DNA"/>
</dbReference>
<evidence type="ECO:0000256" key="1">
    <source>
        <dbReference type="ARBA" id="ARBA00023163"/>
    </source>
</evidence>
<proteinExistence type="predicted"/>
<reference evidence="3" key="1">
    <citation type="submission" date="2019-08" db="EMBL/GenBank/DDBJ databases">
        <authorList>
            <person name="Kucharzyk K."/>
            <person name="Murdoch R.W."/>
            <person name="Higgins S."/>
            <person name="Loffler F."/>
        </authorList>
    </citation>
    <scope>NUCLEOTIDE SEQUENCE</scope>
</reference>
<dbReference type="PROSITE" id="PS51913">
    <property type="entry name" value="HTH_HARE"/>
    <property type="match status" value="2"/>
</dbReference>
<dbReference type="PANTHER" id="PTHR30015:SF7">
    <property type="entry name" value="TYPE IV METHYL-DIRECTED RESTRICTION ENZYME ECOKMRR"/>
    <property type="match status" value="1"/>
</dbReference>
<evidence type="ECO:0000259" key="2">
    <source>
        <dbReference type="PROSITE" id="PS51913"/>
    </source>
</evidence>
<dbReference type="GO" id="GO:0006355">
    <property type="term" value="P:regulation of DNA-templated transcription"/>
    <property type="evidence" value="ECO:0007669"/>
    <property type="project" value="InterPro"/>
</dbReference>
<dbReference type="Pfam" id="PF04471">
    <property type="entry name" value="Mrr_cat"/>
    <property type="match status" value="1"/>
</dbReference>
<dbReference type="InterPro" id="IPR007560">
    <property type="entry name" value="Restrct_endonuc_IV_Mrr"/>
</dbReference>
<dbReference type="Pfam" id="PF05066">
    <property type="entry name" value="HARE-HTH"/>
    <property type="match status" value="2"/>
</dbReference>
<dbReference type="InterPro" id="IPR038087">
    <property type="entry name" value="RNAP_delta_N_dom_sf"/>
</dbReference>
<dbReference type="Gene3D" id="3.40.1350.10">
    <property type="match status" value="1"/>
</dbReference>
<dbReference type="AlphaFoldDB" id="A0A644ZCQ1"/>
<feature type="domain" description="HTH HARE-type" evidence="2">
    <location>
        <begin position="1"/>
        <end position="74"/>
    </location>
</feature>
<dbReference type="GO" id="GO:0015666">
    <property type="term" value="F:restriction endodeoxyribonuclease activity"/>
    <property type="evidence" value="ECO:0007669"/>
    <property type="project" value="TreeGrafter"/>
</dbReference>
<accession>A0A644ZCQ1</accession>
<keyword evidence="1" id="KW-0804">Transcription</keyword>
<dbReference type="InterPro" id="IPR011335">
    <property type="entry name" value="Restrct_endonuc-II-like"/>
</dbReference>
<name>A0A644ZCQ1_9ZZZZ</name>
<evidence type="ECO:0000313" key="3">
    <source>
        <dbReference type="EMBL" id="MPM35664.1"/>
    </source>
</evidence>
<organism evidence="3">
    <name type="scientific">bioreactor metagenome</name>
    <dbReference type="NCBI Taxonomy" id="1076179"/>
    <lineage>
        <taxon>unclassified sequences</taxon>
        <taxon>metagenomes</taxon>
        <taxon>ecological metagenomes</taxon>
    </lineage>
</organism>
<dbReference type="GO" id="GO:0003677">
    <property type="term" value="F:DNA binding"/>
    <property type="evidence" value="ECO:0007669"/>
    <property type="project" value="InterPro"/>
</dbReference>
<dbReference type="Gene3D" id="1.10.10.1250">
    <property type="entry name" value="RNA polymerase, subunit delta, N-terminal domain"/>
    <property type="match status" value="1"/>
</dbReference>
<comment type="caution">
    <text evidence="3">The sequence shown here is derived from an EMBL/GenBank/DDBJ whole genome shotgun (WGS) entry which is preliminary data.</text>
</comment>
<dbReference type="InterPro" id="IPR011856">
    <property type="entry name" value="tRNA_endonuc-like_dom_sf"/>
</dbReference>
<gene>
    <name evidence="3" type="ORF">SDC9_82257</name>
</gene>
<dbReference type="InterPro" id="IPR052906">
    <property type="entry name" value="Type_IV_Methyl-Rstrct_Enzyme"/>
</dbReference>
<dbReference type="GO" id="GO:0009307">
    <property type="term" value="P:DNA restriction-modification system"/>
    <property type="evidence" value="ECO:0007669"/>
    <property type="project" value="InterPro"/>
</dbReference>
<dbReference type="SUPFAM" id="SSF52980">
    <property type="entry name" value="Restriction endonuclease-like"/>
    <property type="match status" value="1"/>
</dbReference>
<sequence>MTVKDAAKIVLKASNEPLNAQQITQRILEQGLWKTEGKTPDQTVAANLYMDIKKHGDSSVFKLVSKGMFTVNTASIEENEATTLSEPDSESVERTQAYSFTECALLVLEEFGSKKPMHYKDITRKALEKGWLVTEGKTPESTMYAQILTEIKRYKDSGRSPRFIQHGNGFVGLSKWVTKGVVSEIEQYNKQTRKALLSRLHSMEPIDFEDLVSRLLTAMGFEMVEVTRYSGDGGIDVRGTLVIGDVIRMKMAVQAKRWKHHVQAPAVQQMRGSLGAHEQGLIITTSDFSKGAKNEAVQADKTPIALMNGEQLVTLLMEYSIGVRSTPQALFDLEADSLTCCENV</sequence>
<dbReference type="InterPro" id="IPR007759">
    <property type="entry name" value="Asxl_HARE-HTH"/>
</dbReference>
<dbReference type="PANTHER" id="PTHR30015">
    <property type="entry name" value="MRR RESTRICTION SYSTEM PROTEIN"/>
    <property type="match status" value="1"/>
</dbReference>